<dbReference type="EMBL" id="GBRH01198690">
    <property type="protein sequence ID" value="JAD99205.1"/>
    <property type="molecule type" value="Transcribed_RNA"/>
</dbReference>
<reference evidence="2" key="1">
    <citation type="submission" date="2014-09" db="EMBL/GenBank/DDBJ databases">
        <authorList>
            <person name="Magalhaes I.L.F."/>
            <person name="Oliveira U."/>
            <person name="Santos F.R."/>
            <person name="Vidigal T.H.D.A."/>
            <person name="Brescovit A.D."/>
            <person name="Santos A.J."/>
        </authorList>
    </citation>
    <scope>NUCLEOTIDE SEQUENCE</scope>
    <source>
        <tissue evidence="2">Shoot tissue taken approximately 20 cm above the soil surface</tissue>
    </source>
</reference>
<evidence type="ECO:0000256" key="1">
    <source>
        <dbReference type="SAM" id="MobiDB-lite"/>
    </source>
</evidence>
<evidence type="ECO:0000313" key="2">
    <source>
        <dbReference type="EMBL" id="JAD99205.1"/>
    </source>
</evidence>
<feature type="region of interest" description="Disordered" evidence="1">
    <location>
        <begin position="102"/>
        <end position="121"/>
    </location>
</feature>
<proteinExistence type="predicted"/>
<name>A0A0A9EMY6_ARUDO</name>
<protein>
    <submittedName>
        <fullName evidence="2">Uncharacterized protein</fullName>
    </submittedName>
</protein>
<organism evidence="2">
    <name type="scientific">Arundo donax</name>
    <name type="common">Giant reed</name>
    <name type="synonym">Donax arundinaceus</name>
    <dbReference type="NCBI Taxonomy" id="35708"/>
    <lineage>
        <taxon>Eukaryota</taxon>
        <taxon>Viridiplantae</taxon>
        <taxon>Streptophyta</taxon>
        <taxon>Embryophyta</taxon>
        <taxon>Tracheophyta</taxon>
        <taxon>Spermatophyta</taxon>
        <taxon>Magnoliopsida</taxon>
        <taxon>Liliopsida</taxon>
        <taxon>Poales</taxon>
        <taxon>Poaceae</taxon>
        <taxon>PACMAD clade</taxon>
        <taxon>Arundinoideae</taxon>
        <taxon>Arundineae</taxon>
        <taxon>Arundo</taxon>
    </lineage>
</organism>
<sequence length="121" mass="12692">MAICRNRNGSGGAAAASGGVTAVGAQELNMVTVAPHYTGGTCYLFLLQDQSVMPPQPNHGKQLIDPLNLSSPANFSLVITGLCLGANGIEMSTLYKLGRWEGGRSPGERGEMGRINKRGEM</sequence>
<accession>A0A0A9EMY6</accession>
<dbReference type="AlphaFoldDB" id="A0A0A9EMY6"/>
<reference evidence="2" key="2">
    <citation type="journal article" date="2015" name="Data Brief">
        <title>Shoot transcriptome of the giant reed, Arundo donax.</title>
        <authorList>
            <person name="Barrero R.A."/>
            <person name="Guerrero F.D."/>
            <person name="Moolhuijzen P."/>
            <person name="Goolsby J.A."/>
            <person name="Tidwell J."/>
            <person name="Bellgard S.E."/>
            <person name="Bellgard M.I."/>
        </authorList>
    </citation>
    <scope>NUCLEOTIDE SEQUENCE</scope>
    <source>
        <tissue evidence="2">Shoot tissue taken approximately 20 cm above the soil surface</tissue>
    </source>
</reference>